<evidence type="ECO:0000256" key="13">
    <source>
        <dbReference type="ARBA" id="ARBA00023004"/>
    </source>
</evidence>
<dbReference type="PROSITE" id="PS50255">
    <property type="entry name" value="CYTOCHROME_B5_2"/>
    <property type="match status" value="1"/>
</dbReference>
<evidence type="ECO:0000256" key="9">
    <source>
        <dbReference type="ARBA" id="ARBA00022630"/>
    </source>
</evidence>
<dbReference type="Pfam" id="PF00174">
    <property type="entry name" value="Oxidored_molyb"/>
    <property type="match status" value="1"/>
</dbReference>
<evidence type="ECO:0000256" key="11">
    <source>
        <dbReference type="ARBA" id="ARBA00022827"/>
    </source>
</evidence>
<protein>
    <recommendedName>
        <fullName evidence="22">Nitrate reductase</fullName>
    </recommendedName>
</protein>
<keyword evidence="16" id="KW-1015">Disulfide bond</keyword>
<keyword evidence="10" id="KW-0479">Metal-binding</keyword>
<keyword evidence="13" id="KW-0408">Iron</keyword>
<dbReference type="Gene3D" id="2.60.40.650">
    <property type="match status" value="1"/>
</dbReference>
<organism evidence="20 21">
    <name type="scientific">Digitaria exilis</name>
    <dbReference type="NCBI Taxonomy" id="1010633"/>
    <lineage>
        <taxon>Eukaryota</taxon>
        <taxon>Viridiplantae</taxon>
        <taxon>Streptophyta</taxon>
        <taxon>Embryophyta</taxon>
        <taxon>Tracheophyta</taxon>
        <taxon>Spermatophyta</taxon>
        <taxon>Magnoliopsida</taxon>
        <taxon>Liliopsida</taxon>
        <taxon>Poales</taxon>
        <taxon>Poaceae</taxon>
        <taxon>PACMAD clade</taxon>
        <taxon>Panicoideae</taxon>
        <taxon>Panicodae</taxon>
        <taxon>Paniceae</taxon>
        <taxon>Anthephorinae</taxon>
        <taxon>Digitaria</taxon>
    </lineage>
</organism>
<dbReference type="FunFam" id="3.40.50.80:FF:000025">
    <property type="entry name" value="Nitrate reductase [NADH]"/>
    <property type="match status" value="1"/>
</dbReference>
<name>A0A835FV95_9POAL</name>
<evidence type="ECO:0000256" key="3">
    <source>
        <dbReference type="ARBA" id="ARBA00001974"/>
    </source>
</evidence>
<sequence>MGALADPTHLSTLDLASSPRLLPPPPGRKKKPDADAAADDSDSDHPYLHHELPGGSPYLRHLGAVAVDPPVHDPRDAGTADAWVERSPSLTRLTGKHPFNGEPPTSELMRHGFITPAPLHYVRNHGAVPRGDWSTWAVEVAGLVRRPARFTMDELVREFRPLELPVTLACSSGRRKEQNMTRQTLGFHWGPGAVSTSLWRGARLRDVLGRCGVERGAKYVCFEGGDDLPGGGGAMDPTMDVMLAYMQNGGPILPDHGFPVRLIVPGYTAGRMVKWLRRIVVTTAESDNYYHHGITACSRRMSTPSSPKLKPEYVINEMNINSVITTPANGDVLPINATTAESSYTVKGFAFSGAGKKVTRVELTLDGGETWLFCSVNHPERPTKYGKYWCWCFWSVDVEVADLLASKEIAVRAWDQSLNTQPEKLTWNLMVRTFPSWLHGRSPFSGMMTNCWFRVKINVCRPRKGEIGMAFEHPVQPGPGNQSGGWMARQKHLDIPDPTATPATTTTTTSKETVVNSNATTSTKKFTMSEVHEHASRDSAWIVVHGHVYDCTPYLKDHPGGADSILLNAGTDCTDEFDAIHSDKATSLLSSYLIGDLVITTSGTGDSPDTNTTGDDKAITAPPVALSNPREKVSCRLVGKKELSRDVRLLRFALPSPDQVLGLPVGKHLFLCATIDGKLCMRAYTPTSSVDERGHFDLLVKVYFKDEHPKFPSGGRMTQYLDALHVGSYVDVKGPLGHVEYAGRGVFLVAGEERRKPVRRLAMVAGGSGITPIYQVIQAVLRDQPEDTTVMHLVYANRTEDDILLRDELDRWAAEFPDRLKVWYVISQVRRPETTRWRYSVGTVKEDVLREHLPEGDDDTLALACGPPLMIQHAVSPNLEKMKYNATVVFRCLLSSPSVILSLRQAVNAPLHHRELESESTAHPRDFCASKAPTITRQEKRVVADESERKRIWFCQRGGRRPGLDLSPMGSAGSLIKQAPLPTWVASVVASEPHGEALMRVRPTGGTEDGGCCRRCGEPTSQGRRAVQADASADEHGRRQNALATWIGLGLLRLMRPRSRSLRQNDPVTSGEGGSSIPVEPPPHRRGDPHRTFVGIPHRAVVEIPTNCCLDTPPTLPPEIVTAVRSSSSPFVDLSVPLAVRVVVPIILTFHADGERLSGEDPSLSAARRVGDNTATRGGWWHAGTPDSTGIAAALRLLFSSFTPR</sequence>
<dbReference type="Gene3D" id="2.40.30.10">
    <property type="entry name" value="Translation factors"/>
    <property type="match status" value="1"/>
</dbReference>
<evidence type="ECO:0000256" key="12">
    <source>
        <dbReference type="ARBA" id="ARBA00023002"/>
    </source>
</evidence>
<evidence type="ECO:0000256" key="1">
    <source>
        <dbReference type="ARBA" id="ARBA00001924"/>
    </source>
</evidence>
<keyword evidence="7" id="KW-0500">Molybdenum</keyword>
<dbReference type="FunFam" id="3.10.120.10:FF:000007">
    <property type="entry name" value="Sulfite oxidase, mitochondrial"/>
    <property type="match status" value="1"/>
</dbReference>
<evidence type="ECO:0000256" key="17">
    <source>
        <dbReference type="SAM" id="MobiDB-lite"/>
    </source>
</evidence>
<comment type="cofactor">
    <cofactor evidence="3">
        <name>FAD</name>
        <dbReference type="ChEBI" id="CHEBI:57692"/>
    </cofactor>
</comment>
<feature type="domain" description="Cytochrome b5 heme-binding" evidence="18">
    <location>
        <begin position="523"/>
        <end position="598"/>
    </location>
</feature>
<dbReference type="InterPro" id="IPR008333">
    <property type="entry name" value="Cbr1-like_FAD-bd_dom"/>
</dbReference>
<dbReference type="GO" id="GO:0030151">
    <property type="term" value="F:molybdenum ion binding"/>
    <property type="evidence" value="ECO:0007669"/>
    <property type="project" value="InterPro"/>
</dbReference>
<dbReference type="GO" id="GO:0043546">
    <property type="term" value="F:molybdopterin cofactor binding"/>
    <property type="evidence" value="ECO:0007669"/>
    <property type="project" value="TreeGrafter"/>
</dbReference>
<dbReference type="InterPro" id="IPR000572">
    <property type="entry name" value="OxRdtase_Mopterin-bd_dom"/>
</dbReference>
<evidence type="ECO:0000256" key="16">
    <source>
        <dbReference type="ARBA" id="ARBA00023157"/>
    </source>
</evidence>
<dbReference type="GO" id="GO:0042128">
    <property type="term" value="P:nitrate assimilation"/>
    <property type="evidence" value="ECO:0007669"/>
    <property type="project" value="UniProtKB-KW"/>
</dbReference>
<dbReference type="FunFam" id="3.90.420.10:FF:000003">
    <property type="entry name" value="Nitrate reductase"/>
    <property type="match status" value="1"/>
</dbReference>
<keyword evidence="15" id="KW-0534">Nitrate assimilation</keyword>
<dbReference type="InterPro" id="IPR001709">
    <property type="entry name" value="Flavoprot_Pyr_Nucl_cyt_Rdtase"/>
</dbReference>
<dbReference type="Pfam" id="PF03404">
    <property type="entry name" value="Mo-co_dimer"/>
    <property type="match status" value="1"/>
</dbReference>
<comment type="subunit">
    <text evidence="6">Homodimer.</text>
</comment>
<evidence type="ECO:0000256" key="7">
    <source>
        <dbReference type="ARBA" id="ARBA00022505"/>
    </source>
</evidence>
<feature type="compositionally biased region" description="Basic and acidic residues" evidence="17">
    <location>
        <begin position="43"/>
        <end position="52"/>
    </location>
</feature>
<dbReference type="PRINTS" id="PR00363">
    <property type="entry name" value="CYTOCHROMEB5"/>
</dbReference>
<dbReference type="GO" id="GO:0008482">
    <property type="term" value="F:sulfite oxidase activity"/>
    <property type="evidence" value="ECO:0007669"/>
    <property type="project" value="TreeGrafter"/>
</dbReference>
<keyword evidence="14" id="KW-0520">NAD</keyword>
<evidence type="ECO:0000256" key="14">
    <source>
        <dbReference type="ARBA" id="ARBA00023027"/>
    </source>
</evidence>
<keyword evidence="9" id="KW-0285">Flavoprotein</keyword>
<dbReference type="GO" id="GO:0006809">
    <property type="term" value="P:nitric oxide biosynthetic process"/>
    <property type="evidence" value="ECO:0007669"/>
    <property type="project" value="UniProtKB-ARBA"/>
</dbReference>
<dbReference type="SUPFAM" id="SSF52343">
    <property type="entry name" value="Ferredoxin reductase-like, C-terminal NADP-linked domain"/>
    <property type="match status" value="1"/>
</dbReference>
<feature type="compositionally biased region" description="Polar residues" evidence="17">
    <location>
        <begin position="603"/>
        <end position="613"/>
    </location>
</feature>
<evidence type="ECO:0000256" key="4">
    <source>
        <dbReference type="ARBA" id="ARBA00003838"/>
    </source>
</evidence>
<evidence type="ECO:0000259" key="19">
    <source>
        <dbReference type="PROSITE" id="PS51384"/>
    </source>
</evidence>
<dbReference type="InterPro" id="IPR018506">
    <property type="entry name" value="Cyt_B5_heme-BS"/>
</dbReference>
<dbReference type="FunFam" id="2.40.30.10:FF:000021">
    <property type="entry name" value="NADH-cytochrome b5 reductase"/>
    <property type="match status" value="1"/>
</dbReference>
<comment type="caution">
    <text evidence="20">The sequence shown here is derived from an EMBL/GenBank/DDBJ whole genome shotgun (WGS) entry which is preliminary data.</text>
</comment>
<dbReference type="SUPFAM" id="SSF55856">
    <property type="entry name" value="Cytochrome b5-like heme/steroid binding domain"/>
    <property type="match status" value="1"/>
</dbReference>
<evidence type="ECO:0000256" key="5">
    <source>
        <dbReference type="ARBA" id="ARBA00006253"/>
    </source>
</evidence>
<gene>
    <name evidence="20" type="ORF">HU200_004297</name>
</gene>
<evidence type="ECO:0000256" key="2">
    <source>
        <dbReference type="ARBA" id="ARBA00001971"/>
    </source>
</evidence>
<dbReference type="InterPro" id="IPR001433">
    <property type="entry name" value="OxRdtase_FAD/NAD-bd"/>
</dbReference>
<feature type="region of interest" description="Disordered" evidence="17">
    <location>
        <begin position="603"/>
        <end position="622"/>
    </location>
</feature>
<dbReference type="InterPro" id="IPR036400">
    <property type="entry name" value="Cyt_B5-like_heme/steroid_sf"/>
</dbReference>
<evidence type="ECO:0000256" key="8">
    <source>
        <dbReference type="ARBA" id="ARBA00022617"/>
    </source>
</evidence>
<dbReference type="InterPro" id="IPR036374">
    <property type="entry name" value="OxRdtase_Mopterin-bd_sf"/>
</dbReference>
<comment type="cofactor">
    <cofactor evidence="1">
        <name>Mo-molybdopterin</name>
        <dbReference type="ChEBI" id="CHEBI:71302"/>
    </cofactor>
</comment>
<dbReference type="Pfam" id="PF00173">
    <property type="entry name" value="Cyt-b5"/>
    <property type="match status" value="1"/>
</dbReference>
<keyword evidence="12" id="KW-0560">Oxidoreductase</keyword>
<keyword evidence="8" id="KW-0349">Heme</keyword>
<dbReference type="PRINTS" id="PR00371">
    <property type="entry name" value="FPNCR"/>
</dbReference>
<dbReference type="OrthoDB" id="432685at2759"/>
<comment type="cofactor">
    <cofactor evidence="2">
        <name>heme</name>
        <dbReference type="ChEBI" id="CHEBI:30413"/>
    </cofactor>
</comment>
<dbReference type="Gene3D" id="3.10.120.10">
    <property type="entry name" value="Cytochrome b5-like heme/steroid binding domain"/>
    <property type="match status" value="1"/>
</dbReference>
<dbReference type="InterPro" id="IPR017927">
    <property type="entry name" value="FAD-bd_FR_type"/>
</dbReference>
<reference evidence="20" key="1">
    <citation type="submission" date="2020-07" db="EMBL/GenBank/DDBJ databases">
        <title>Genome sequence and genetic diversity analysis of an under-domesticated orphan crop, white fonio (Digitaria exilis).</title>
        <authorList>
            <person name="Bennetzen J.L."/>
            <person name="Chen S."/>
            <person name="Ma X."/>
            <person name="Wang X."/>
            <person name="Yssel A.E.J."/>
            <person name="Chaluvadi S.R."/>
            <person name="Johnson M."/>
            <person name="Gangashetty P."/>
            <person name="Hamidou F."/>
            <person name="Sanogo M.D."/>
            <person name="Zwaenepoel A."/>
            <person name="Wallace J."/>
            <person name="Van De Peer Y."/>
            <person name="Van Deynze A."/>
        </authorList>
    </citation>
    <scope>NUCLEOTIDE SEQUENCE</scope>
    <source>
        <tissue evidence="20">Leaves</tissue>
    </source>
</reference>
<keyword evidence="21" id="KW-1185">Reference proteome</keyword>
<dbReference type="Proteomes" id="UP000636709">
    <property type="component" value="Unassembled WGS sequence"/>
</dbReference>
<evidence type="ECO:0000313" key="20">
    <source>
        <dbReference type="EMBL" id="KAF8775719.1"/>
    </source>
</evidence>
<evidence type="ECO:0000256" key="15">
    <source>
        <dbReference type="ARBA" id="ARBA00023063"/>
    </source>
</evidence>
<feature type="region of interest" description="Disordered" evidence="17">
    <location>
        <begin position="1"/>
        <end position="53"/>
    </location>
</feature>
<dbReference type="PRINTS" id="PR00407">
    <property type="entry name" value="EUMOPTERIN"/>
</dbReference>
<dbReference type="CDD" id="cd06183">
    <property type="entry name" value="cyt_b5_reduct_like"/>
    <property type="match status" value="1"/>
</dbReference>
<dbReference type="InterPro" id="IPR039261">
    <property type="entry name" value="FNR_nucleotide-bd"/>
</dbReference>
<dbReference type="GO" id="GO:0009416">
    <property type="term" value="P:response to light stimulus"/>
    <property type="evidence" value="ECO:0007669"/>
    <property type="project" value="UniProtKB-ARBA"/>
</dbReference>
<dbReference type="PANTHER" id="PTHR19372:SF16">
    <property type="entry name" value="NITRATE REDUCTASE"/>
    <property type="match status" value="1"/>
</dbReference>
<dbReference type="InterPro" id="IPR017938">
    <property type="entry name" value="Riboflavin_synthase-like_b-brl"/>
</dbReference>
<evidence type="ECO:0000313" key="21">
    <source>
        <dbReference type="Proteomes" id="UP000636709"/>
    </source>
</evidence>
<dbReference type="SUPFAM" id="SSF81296">
    <property type="entry name" value="E set domains"/>
    <property type="match status" value="1"/>
</dbReference>
<dbReference type="Pfam" id="PF00175">
    <property type="entry name" value="NAD_binding_1"/>
    <property type="match status" value="1"/>
</dbReference>
<evidence type="ECO:0000256" key="10">
    <source>
        <dbReference type="ARBA" id="ARBA00022723"/>
    </source>
</evidence>
<dbReference type="EMBL" id="JACEFO010000289">
    <property type="protein sequence ID" value="KAF8775719.1"/>
    <property type="molecule type" value="Genomic_DNA"/>
</dbReference>
<dbReference type="FunFam" id="2.60.40.650:FF:000001">
    <property type="entry name" value="Nitrate reductase"/>
    <property type="match status" value="1"/>
</dbReference>
<dbReference type="InterPro" id="IPR005066">
    <property type="entry name" value="MoCF_OxRdtse_dimer"/>
</dbReference>
<dbReference type="PRINTS" id="PR00406">
    <property type="entry name" value="CYTB5RDTASE"/>
</dbReference>
<evidence type="ECO:0000256" key="6">
    <source>
        <dbReference type="ARBA" id="ARBA00011738"/>
    </source>
</evidence>
<dbReference type="GO" id="GO:0020037">
    <property type="term" value="F:heme binding"/>
    <property type="evidence" value="ECO:0007669"/>
    <property type="project" value="InterPro"/>
</dbReference>
<dbReference type="PANTHER" id="PTHR19372">
    <property type="entry name" value="SULFITE REDUCTASE"/>
    <property type="match status" value="1"/>
</dbReference>
<comment type="function">
    <text evidence="4">Nitrate reductase is a key enzyme involved in the first step of nitrate assimilation in plants, fungi and bacteria.</text>
</comment>
<feature type="region of interest" description="Disordered" evidence="17">
    <location>
        <begin position="1058"/>
        <end position="1089"/>
    </location>
</feature>
<feature type="region of interest" description="Disordered" evidence="17">
    <location>
        <begin position="1017"/>
        <end position="1039"/>
    </location>
</feature>
<dbReference type="GO" id="GO:0008940">
    <property type="term" value="F:nitrate reductase activity"/>
    <property type="evidence" value="ECO:0007669"/>
    <property type="project" value="UniProtKB-ARBA"/>
</dbReference>
<feature type="region of interest" description="Disordered" evidence="17">
    <location>
        <begin position="67"/>
        <end position="104"/>
    </location>
</feature>
<proteinExistence type="inferred from homology"/>
<dbReference type="Pfam" id="PF00970">
    <property type="entry name" value="FAD_binding_6"/>
    <property type="match status" value="1"/>
</dbReference>
<dbReference type="Gene3D" id="3.90.420.10">
    <property type="entry name" value="Oxidoreductase, molybdopterin-binding domain"/>
    <property type="match status" value="1"/>
</dbReference>
<dbReference type="InterPro" id="IPR008335">
    <property type="entry name" value="Mopterin_OxRdtase_euk"/>
</dbReference>
<evidence type="ECO:0000259" key="18">
    <source>
        <dbReference type="PROSITE" id="PS50255"/>
    </source>
</evidence>
<dbReference type="AlphaFoldDB" id="A0A835FV95"/>
<dbReference type="SUPFAM" id="SSF63380">
    <property type="entry name" value="Riboflavin synthase domain-like"/>
    <property type="match status" value="1"/>
</dbReference>
<dbReference type="GO" id="GO:0006790">
    <property type="term" value="P:sulfur compound metabolic process"/>
    <property type="evidence" value="ECO:0007669"/>
    <property type="project" value="TreeGrafter"/>
</dbReference>
<dbReference type="InterPro" id="IPR014756">
    <property type="entry name" value="Ig_E-set"/>
</dbReference>
<dbReference type="Gene3D" id="3.40.50.80">
    <property type="entry name" value="Nucleotide-binding domain of ferredoxin-NADP reductase (FNR) module"/>
    <property type="match status" value="1"/>
</dbReference>
<dbReference type="SMART" id="SM01117">
    <property type="entry name" value="Cyt-b5"/>
    <property type="match status" value="1"/>
</dbReference>
<comment type="similarity">
    <text evidence="5">Belongs to the nitrate reductase family.</text>
</comment>
<dbReference type="PROSITE" id="PS00191">
    <property type="entry name" value="CYTOCHROME_B5_1"/>
    <property type="match status" value="1"/>
</dbReference>
<accession>A0A835FV95</accession>
<evidence type="ECO:0008006" key="22">
    <source>
        <dbReference type="Google" id="ProtNLM"/>
    </source>
</evidence>
<dbReference type="InterPro" id="IPR001199">
    <property type="entry name" value="Cyt_B5-like_heme/steroid-bd"/>
</dbReference>
<feature type="domain" description="FAD-binding FR-type" evidence="19">
    <location>
        <begin position="630"/>
        <end position="742"/>
    </location>
</feature>
<dbReference type="SUPFAM" id="SSF56524">
    <property type="entry name" value="Oxidoreductase molybdopterin-binding domain"/>
    <property type="match status" value="1"/>
</dbReference>
<dbReference type="PROSITE" id="PS51384">
    <property type="entry name" value="FAD_FR"/>
    <property type="match status" value="1"/>
</dbReference>
<keyword evidence="11" id="KW-0274">FAD</keyword>